<dbReference type="AlphaFoldDB" id="A0A6A5BEM9"/>
<evidence type="ECO:0000256" key="2">
    <source>
        <dbReference type="ARBA" id="ARBA00022801"/>
    </source>
</evidence>
<feature type="binding site" evidence="4">
    <location>
        <position position="195"/>
    </location>
    <ligand>
        <name>pyridoxal 5'-phosphate</name>
        <dbReference type="ChEBI" id="CHEBI:597326"/>
    </ligand>
</feature>
<keyword evidence="8" id="KW-1185">Reference proteome</keyword>
<dbReference type="OMA" id="LPGWNSH"/>
<evidence type="ECO:0000256" key="3">
    <source>
        <dbReference type="ARBA" id="ARBA00022898"/>
    </source>
</evidence>
<dbReference type="GO" id="GO:0005737">
    <property type="term" value="C:cytoplasm"/>
    <property type="evidence" value="ECO:0007669"/>
    <property type="project" value="UniProtKB-SubCell"/>
</dbReference>
<dbReference type="VEuPathDB" id="AmoebaDB:NF0048690"/>
<comment type="cofactor">
    <cofactor evidence="4 5">
        <name>pyridoxal 5'-phosphate</name>
        <dbReference type="ChEBI" id="CHEBI:597326"/>
    </cofactor>
</comment>
<feature type="binding site" evidence="4">
    <location>
        <position position="324"/>
    </location>
    <ligand>
        <name>pyridoxal 5'-phosphate</name>
        <dbReference type="ChEBI" id="CHEBI:597326"/>
    </ligand>
</feature>
<comment type="function">
    <text evidence="4 5">Catalyzes the cleavage of L-kynurenine (L-Kyn) and L-3-hydroxykynurenine (L-3OHKyn) into anthranilic acid (AA) and 3-hydroxyanthranilic acid (3-OHAA), respectively.</text>
</comment>
<feature type="region of interest" description="Disordered" evidence="6">
    <location>
        <begin position="1"/>
        <end position="27"/>
    </location>
</feature>
<comment type="caution">
    <text evidence="4">Lacks conserved residue(s) required for the propagation of feature annotation.</text>
</comment>
<dbReference type="UniPathway" id="UPA00253">
    <property type="reaction ID" value="UER00329"/>
</dbReference>
<dbReference type="Gene3D" id="3.40.640.10">
    <property type="entry name" value="Type I PLP-dependent aspartate aminotransferase-like (Major domain)"/>
    <property type="match status" value="1"/>
</dbReference>
<dbReference type="InterPro" id="IPR015421">
    <property type="entry name" value="PyrdxlP-dep_Trfase_major"/>
</dbReference>
<feature type="binding site" evidence="4">
    <location>
        <begin position="222"/>
        <end position="225"/>
    </location>
    <ligand>
        <name>pyridoxal 5'-phosphate</name>
        <dbReference type="ChEBI" id="CHEBI:597326"/>
    </ligand>
</feature>
<dbReference type="PANTHER" id="PTHR14084:SF0">
    <property type="entry name" value="KYNURENINASE"/>
    <property type="match status" value="1"/>
</dbReference>
<dbReference type="PIRSF" id="PIRSF038800">
    <property type="entry name" value="KYNU"/>
    <property type="match status" value="1"/>
</dbReference>
<comment type="catalytic activity">
    <reaction evidence="4 5">
        <text>L-kynurenine + H2O = anthranilate + L-alanine + H(+)</text>
        <dbReference type="Rhea" id="RHEA:16813"/>
        <dbReference type="ChEBI" id="CHEBI:15377"/>
        <dbReference type="ChEBI" id="CHEBI:15378"/>
        <dbReference type="ChEBI" id="CHEBI:16567"/>
        <dbReference type="ChEBI" id="CHEBI:57959"/>
        <dbReference type="ChEBI" id="CHEBI:57972"/>
        <dbReference type="EC" id="3.7.1.3"/>
    </reaction>
</comment>
<dbReference type="NCBIfam" id="TIGR01814">
    <property type="entry name" value="kynureninase"/>
    <property type="match status" value="1"/>
</dbReference>
<gene>
    <name evidence="4" type="primary">KYNU</name>
    <name evidence="7" type="ORF">FDP41_009281</name>
</gene>
<feature type="binding site" evidence="4">
    <location>
        <position position="379"/>
    </location>
    <ligand>
        <name>pyridoxal 5'-phosphate</name>
        <dbReference type="ChEBI" id="CHEBI:597326"/>
    </ligand>
</feature>
<comment type="catalytic activity">
    <reaction evidence="5">
        <text>3-hydroxy-L-kynurenine + H2O = 3-hydroxyanthranilate + L-alanine + H(+)</text>
        <dbReference type="Rhea" id="RHEA:25143"/>
        <dbReference type="ChEBI" id="CHEBI:15377"/>
        <dbReference type="ChEBI" id="CHEBI:15378"/>
        <dbReference type="ChEBI" id="CHEBI:36559"/>
        <dbReference type="ChEBI" id="CHEBI:57972"/>
        <dbReference type="ChEBI" id="CHEBI:58125"/>
        <dbReference type="EC" id="3.7.1.3"/>
    </reaction>
</comment>
<protein>
    <recommendedName>
        <fullName evidence="4 5">Kynureninase</fullName>
        <ecNumber evidence="4 5">3.7.1.3</ecNumber>
    </recommendedName>
    <alternativeName>
        <fullName evidence="4">L-kynurenine hydrolase</fullName>
    </alternativeName>
</protein>
<dbReference type="InterPro" id="IPR015424">
    <property type="entry name" value="PyrdxlP-dep_Trfase"/>
</dbReference>
<comment type="similarity">
    <text evidence="4 5">Belongs to the kynureninase family.</text>
</comment>
<dbReference type="Gene3D" id="3.90.1150.10">
    <property type="entry name" value="Aspartate Aminotransferase, domain 1"/>
    <property type="match status" value="1"/>
</dbReference>
<evidence type="ECO:0000256" key="5">
    <source>
        <dbReference type="PIRNR" id="PIRNR038800"/>
    </source>
</evidence>
<feature type="binding site" evidence="4">
    <location>
        <position position="346"/>
    </location>
    <ligand>
        <name>pyridoxal 5'-phosphate</name>
        <dbReference type="ChEBI" id="CHEBI:597326"/>
    </ligand>
</feature>
<evidence type="ECO:0000256" key="6">
    <source>
        <dbReference type="SAM" id="MobiDB-lite"/>
    </source>
</evidence>
<dbReference type="EMBL" id="VFQX01000068">
    <property type="protein sequence ID" value="KAF0972378.1"/>
    <property type="molecule type" value="Genomic_DNA"/>
</dbReference>
<dbReference type="VEuPathDB" id="AmoebaDB:FDP41_009281"/>
<feature type="modified residue" description="N6-(pyridoxal phosphate)lysine" evidence="4">
    <location>
        <position position="347"/>
    </location>
</feature>
<dbReference type="InterPro" id="IPR015422">
    <property type="entry name" value="PyrdxlP-dep_Trfase_small"/>
</dbReference>
<dbReference type="EC" id="3.7.1.3" evidence="4 5"/>
<feature type="binding site" evidence="4">
    <location>
        <position position="407"/>
    </location>
    <ligand>
        <name>pyridoxal 5'-phosphate</name>
        <dbReference type="ChEBI" id="CHEBI:597326"/>
    </ligand>
</feature>
<dbReference type="Pfam" id="PF22580">
    <property type="entry name" value="KYNU_C"/>
    <property type="match status" value="1"/>
</dbReference>
<keyword evidence="1 4" id="KW-0662">Pyridine nucleotide biosynthesis</keyword>
<comment type="pathway">
    <text evidence="4 5">Cofactor biosynthesis; NAD(+) biosynthesis; quinolinate from L-kynurenine: step 2/3.</text>
</comment>
<sequence>MSQFSLVSSSRLSSPSSSSSDTSLESSAPTFENYNFQIYRGKKEEHDKTQSLKSSSQDFLERVRSNYSLSQRELAITLDESDPLKHMRNEFNYPDMIPSEYIQDGTHCENGHDDSECVKKRVLYFCGNSLGLQPKLLAHNIEKELTKWSHIGVEGHFSSAFGTNKWFQVEESVKNAMAKIVGAKPIEVTVMNSLTANLQVLLMAFYRPTKQKYKILIEQFPFPSDMHAVTSHIKCRVGELRAIFGNENLTSDEIVERCIVQIGPREGEETLRTEDIVNCLKSDSNICVSLIGGVQFMTGQCFDMKTIAKTCQEYGIMCGFDLAHAVGNIDLKLHEWGCDFACWCSYKYLNSGPGGISGIFVHEKHAYENMDERPRFMGWWSRDAQTRFSLSSKFNPQPGAAGFQMSNPCILSMTAILSSLKVFEMVEENGEIMSVLRRKSVLLTTYLELLLRQELGDKIHIITPSDSNMRGCQLSIRVIGKNLHQVDTALKKRGIIIDTREPDIIRVSPVPLYNQFIEVFDFVSYLKEILNELE</sequence>
<reference evidence="7 8" key="1">
    <citation type="journal article" date="2019" name="Sci. Rep.">
        <title>Nanopore sequencing improves the draft genome of the human pathogenic amoeba Naegleria fowleri.</title>
        <authorList>
            <person name="Liechti N."/>
            <person name="Schurch N."/>
            <person name="Bruggmann R."/>
            <person name="Wittwer M."/>
        </authorList>
    </citation>
    <scope>NUCLEOTIDE SEQUENCE [LARGE SCALE GENOMIC DNA]</scope>
    <source>
        <strain evidence="7 8">ATCC 30894</strain>
    </source>
</reference>
<dbReference type="GO" id="GO:0030429">
    <property type="term" value="F:kynureninase activity"/>
    <property type="evidence" value="ECO:0007669"/>
    <property type="project" value="UniProtKB-UniRule"/>
</dbReference>
<evidence type="ECO:0000256" key="4">
    <source>
        <dbReference type="HAMAP-Rule" id="MF_03017"/>
    </source>
</evidence>
<dbReference type="FunFam" id="3.40.640.10:FF:000031">
    <property type="entry name" value="Kynureninase"/>
    <property type="match status" value="1"/>
</dbReference>
<dbReference type="InterPro" id="IPR010111">
    <property type="entry name" value="Kynureninase"/>
</dbReference>
<accession>A0A6A5BEM9</accession>
<feature type="binding site" evidence="4">
    <location>
        <position position="194"/>
    </location>
    <ligand>
        <name>pyridoxal 5'-phosphate</name>
        <dbReference type="ChEBI" id="CHEBI:597326"/>
    </ligand>
</feature>
<dbReference type="GO" id="GO:0034354">
    <property type="term" value="P:'de novo' NAD+ biosynthetic process from L-tryptophan"/>
    <property type="evidence" value="ECO:0007669"/>
    <property type="project" value="UniProtKB-UniRule"/>
</dbReference>
<proteinExistence type="inferred from homology"/>
<name>A0A6A5BEM9_NAEFO</name>
<dbReference type="VEuPathDB" id="AmoebaDB:NfTy_061200"/>
<keyword evidence="3 4" id="KW-0663">Pyridoxal phosphate</keyword>
<dbReference type="GO" id="GO:0043420">
    <property type="term" value="P:anthranilate metabolic process"/>
    <property type="evidence" value="ECO:0007669"/>
    <property type="project" value="UniProtKB-UniRule"/>
</dbReference>
<comment type="caution">
    <text evidence="7">The sequence shown here is derived from an EMBL/GenBank/DDBJ whole genome shotgun (WGS) entry which is preliminary data.</text>
</comment>
<dbReference type="GO" id="GO:0030170">
    <property type="term" value="F:pyridoxal phosphate binding"/>
    <property type="evidence" value="ECO:0007669"/>
    <property type="project" value="UniProtKB-UniRule"/>
</dbReference>
<dbReference type="GO" id="GO:0019441">
    <property type="term" value="P:L-tryptophan catabolic process to kynurenine"/>
    <property type="evidence" value="ECO:0007669"/>
    <property type="project" value="TreeGrafter"/>
</dbReference>
<keyword evidence="2 4" id="KW-0378">Hydrolase</keyword>
<keyword evidence="4 5" id="KW-0963">Cytoplasm</keyword>
<organism evidence="7 8">
    <name type="scientific">Naegleria fowleri</name>
    <name type="common">Brain eating amoeba</name>
    <dbReference type="NCBI Taxonomy" id="5763"/>
    <lineage>
        <taxon>Eukaryota</taxon>
        <taxon>Discoba</taxon>
        <taxon>Heterolobosea</taxon>
        <taxon>Tetramitia</taxon>
        <taxon>Eutetramitia</taxon>
        <taxon>Vahlkampfiidae</taxon>
        <taxon>Naegleria</taxon>
    </lineage>
</organism>
<dbReference type="UniPathway" id="UPA00334">
    <property type="reaction ID" value="UER00455"/>
</dbReference>
<evidence type="ECO:0000313" key="7">
    <source>
        <dbReference type="EMBL" id="KAF0972378.1"/>
    </source>
</evidence>
<comment type="pathway">
    <text evidence="4 5">Amino-acid degradation; L-kynurenine degradation; L-alanine and anthranilate from L-kynurenine: step 1/1.</text>
</comment>
<comment type="subcellular location">
    <subcellularLocation>
        <location evidence="4 5">Cytoplasm</location>
    </subcellularLocation>
</comment>
<evidence type="ECO:0000313" key="8">
    <source>
        <dbReference type="Proteomes" id="UP000444721"/>
    </source>
</evidence>
<dbReference type="OrthoDB" id="5978656at2759"/>
<dbReference type="Proteomes" id="UP000444721">
    <property type="component" value="Unassembled WGS sequence"/>
</dbReference>
<dbReference type="HAMAP" id="MF_01970">
    <property type="entry name" value="Kynureninase"/>
    <property type="match status" value="1"/>
</dbReference>
<evidence type="ECO:0000256" key="1">
    <source>
        <dbReference type="ARBA" id="ARBA00022642"/>
    </source>
</evidence>
<dbReference type="SUPFAM" id="SSF53383">
    <property type="entry name" value="PLP-dependent transferases"/>
    <property type="match status" value="1"/>
</dbReference>
<comment type="subunit">
    <text evidence="4 5">Homodimer.</text>
</comment>
<dbReference type="PANTHER" id="PTHR14084">
    <property type="entry name" value="KYNURENINASE"/>
    <property type="match status" value="1"/>
</dbReference>
<dbReference type="GO" id="GO:0019805">
    <property type="term" value="P:quinolinate biosynthetic process"/>
    <property type="evidence" value="ECO:0007669"/>
    <property type="project" value="UniProtKB-UniRule"/>
</dbReference>
<dbReference type="GO" id="GO:0097053">
    <property type="term" value="P:L-kynurenine catabolic process"/>
    <property type="evidence" value="ECO:0007669"/>
    <property type="project" value="UniProtKB-UniRule"/>
</dbReference>
<feature type="binding site" evidence="4">
    <location>
        <position position="321"/>
    </location>
    <ligand>
        <name>pyridoxal 5'-phosphate</name>
        <dbReference type="ChEBI" id="CHEBI:597326"/>
    </ligand>
</feature>